<dbReference type="AlphaFoldDB" id="A0AAV7J8D0"/>
<dbReference type="EMBL" id="JAHXZJ010000001">
    <property type="protein sequence ID" value="KAH0568043.1"/>
    <property type="molecule type" value="Genomic_DNA"/>
</dbReference>
<reference evidence="1 2" key="1">
    <citation type="journal article" date="2021" name="J. Hered.">
        <title>A chromosome-level genome assembly of the parasitoid wasp, Cotesia glomerata (Hymenoptera: Braconidae).</title>
        <authorList>
            <person name="Pinto B.J."/>
            <person name="Weis J.J."/>
            <person name="Gamble T."/>
            <person name="Ode P.J."/>
            <person name="Paul R."/>
            <person name="Zaspel J.M."/>
        </authorList>
    </citation>
    <scope>NUCLEOTIDE SEQUENCE [LARGE SCALE GENOMIC DNA]</scope>
    <source>
        <strain evidence="1">CgM1</strain>
    </source>
</reference>
<dbReference type="Proteomes" id="UP000826195">
    <property type="component" value="Unassembled WGS sequence"/>
</dbReference>
<comment type="caution">
    <text evidence="1">The sequence shown here is derived from an EMBL/GenBank/DDBJ whole genome shotgun (WGS) entry which is preliminary data.</text>
</comment>
<proteinExistence type="predicted"/>
<accession>A0AAV7J8D0</accession>
<evidence type="ECO:0000313" key="2">
    <source>
        <dbReference type="Proteomes" id="UP000826195"/>
    </source>
</evidence>
<protein>
    <submittedName>
        <fullName evidence="1">Uncharacterized protein</fullName>
    </submittedName>
</protein>
<name>A0AAV7J8D0_COTGL</name>
<gene>
    <name evidence="1" type="ORF">KQX54_017996</name>
</gene>
<organism evidence="1 2">
    <name type="scientific">Cotesia glomerata</name>
    <name type="common">Lepidopteran parasitic wasp</name>
    <name type="synonym">Apanteles glomeratus</name>
    <dbReference type="NCBI Taxonomy" id="32391"/>
    <lineage>
        <taxon>Eukaryota</taxon>
        <taxon>Metazoa</taxon>
        <taxon>Ecdysozoa</taxon>
        <taxon>Arthropoda</taxon>
        <taxon>Hexapoda</taxon>
        <taxon>Insecta</taxon>
        <taxon>Pterygota</taxon>
        <taxon>Neoptera</taxon>
        <taxon>Endopterygota</taxon>
        <taxon>Hymenoptera</taxon>
        <taxon>Apocrita</taxon>
        <taxon>Ichneumonoidea</taxon>
        <taxon>Braconidae</taxon>
        <taxon>Microgastrinae</taxon>
        <taxon>Cotesia</taxon>
    </lineage>
</organism>
<keyword evidence="2" id="KW-1185">Reference proteome</keyword>
<sequence length="115" mass="13229">MKKVMSRLSSEARQCSYNMLRVIPVKLSESDIANSQNPCAMYRRISTGNLLCFVALSVCKGCESEKLQKIVRGMIWNTRYRTEIELDGREVPITRRRACRENLIALVFHTGLQFV</sequence>
<evidence type="ECO:0000313" key="1">
    <source>
        <dbReference type="EMBL" id="KAH0568043.1"/>
    </source>
</evidence>